<evidence type="ECO:0000256" key="1">
    <source>
        <dbReference type="ARBA" id="ARBA00010211"/>
    </source>
</evidence>
<keyword evidence="2" id="KW-0479">Metal-binding</keyword>
<dbReference type="InterPro" id="IPR011234">
    <property type="entry name" value="Fumarylacetoacetase-like_C"/>
</dbReference>
<dbReference type="GO" id="GO:0046872">
    <property type="term" value="F:metal ion binding"/>
    <property type="evidence" value="ECO:0007669"/>
    <property type="project" value="UniProtKB-KW"/>
</dbReference>
<dbReference type="Gene3D" id="3.90.850.10">
    <property type="entry name" value="Fumarylacetoacetase-like, C-terminal domain"/>
    <property type="match status" value="1"/>
</dbReference>
<protein>
    <submittedName>
        <fullName evidence="4">2-hydroxyhepta-2,4-diene-1,7-dioate isomerase</fullName>
    </submittedName>
</protein>
<keyword evidence="4" id="KW-0413">Isomerase</keyword>
<dbReference type="STRING" id="550983.A4R26_12930"/>
<evidence type="ECO:0000259" key="3">
    <source>
        <dbReference type="Pfam" id="PF01557"/>
    </source>
</evidence>
<accession>A0A1V9G7R2</accession>
<dbReference type="PANTHER" id="PTHR42796:SF7">
    <property type="entry name" value="2-DEHYDRO-3-DEOXY-D-ARABINONATE DEHYDRATASE"/>
    <property type="match status" value="1"/>
</dbReference>
<comment type="caution">
    <text evidence="4">The sequence shown here is derived from an EMBL/GenBank/DDBJ whole genome shotgun (WGS) entry which is preliminary data.</text>
</comment>
<proteinExistence type="inferred from homology"/>
<gene>
    <name evidence="4" type="ORF">A4R26_12930</name>
</gene>
<dbReference type="OrthoDB" id="9779415at2"/>
<dbReference type="InterPro" id="IPR036663">
    <property type="entry name" value="Fumarylacetoacetase_C_sf"/>
</dbReference>
<dbReference type="SUPFAM" id="SSF56529">
    <property type="entry name" value="FAH"/>
    <property type="match status" value="1"/>
</dbReference>
<organism evidence="4 5">
    <name type="scientific">Niastella populi</name>
    <dbReference type="NCBI Taxonomy" id="550983"/>
    <lineage>
        <taxon>Bacteria</taxon>
        <taxon>Pseudomonadati</taxon>
        <taxon>Bacteroidota</taxon>
        <taxon>Chitinophagia</taxon>
        <taxon>Chitinophagales</taxon>
        <taxon>Chitinophagaceae</taxon>
        <taxon>Niastella</taxon>
    </lineage>
</organism>
<dbReference type="Proteomes" id="UP000192276">
    <property type="component" value="Unassembled WGS sequence"/>
</dbReference>
<evidence type="ECO:0000313" key="4">
    <source>
        <dbReference type="EMBL" id="OQP66675.1"/>
    </source>
</evidence>
<sequence>MKLYKTGKGILLQFKDEYYVLQHDWDKLINRDNLYSFLLEEYLNGKKVTTEQAEEWRSEYLLPPIGSQEVWAAGVTYLRSRDARMEESKDTGGADCYQRVYEAERPELFFKSLPHRVVGHLQTVYIRKDSAWDVPEPELALYINAAGVIQGYTIGNDMSSRSIEGENPLYLPQAKVYDKSAALGPCLYVSEHPIPVDTGIHMTIHRNSVKMYEGNTTLKQMKRQLPELVSYLYRECDFATGCFLMTGTCLVPPTDFTLQSNDEVTISIDGIGTMVNYVAVKGGR</sequence>
<dbReference type="EMBL" id="LWBP01000045">
    <property type="protein sequence ID" value="OQP66675.1"/>
    <property type="molecule type" value="Genomic_DNA"/>
</dbReference>
<evidence type="ECO:0000256" key="2">
    <source>
        <dbReference type="ARBA" id="ARBA00022723"/>
    </source>
</evidence>
<dbReference type="GO" id="GO:0044281">
    <property type="term" value="P:small molecule metabolic process"/>
    <property type="evidence" value="ECO:0007669"/>
    <property type="project" value="UniProtKB-ARBA"/>
</dbReference>
<comment type="similarity">
    <text evidence="1">Belongs to the FAH family.</text>
</comment>
<evidence type="ECO:0000313" key="5">
    <source>
        <dbReference type="Proteomes" id="UP000192276"/>
    </source>
</evidence>
<dbReference type="RefSeq" id="WP_081162118.1">
    <property type="nucleotide sequence ID" value="NZ_LWBP01000045.1"/>
</dbReference>
<dbReference type="GO" id="GO:0016853">
    <property type="term" value="F:isomerase activity"/>
    <property type="evidence" value="ECO:0007669"/>
    <property type="project" value="UniProtKB-KW"/>
</dbReference>
<dbReference type="AlphaFoldDB" id="A0A1V9G7R2"/>
<name>A0A1V9G7R2_9BACT</name>
<dbReference type="Pfam" id="PF01557">
    <property type="entry name" value="FAA_hydrolase"/>
    <property type="match status" value="1"/>
</dbReference>
<keyword evidence="5" id="KW-1185">Reference proteome</keyword>
<reference evidence="5" key="1">
    <citation type="submission" date="2016-04" db="EMBL/GenBank/DDBJ databases">
        <authorList>
            <person name="Chen L."/>
            <person name="Zhuang W."/>
            <person name="Wang G."/>
        </authorList>
    </citation>
    <scope>NUCLEOTIDE SEQUENCE [LARGE SCALE GENOMIC DNA]</scope>
    <source>
        <strain evidence="5">208</strain>
    </source>
</reference>
<dbReference type="InterPro" id="IPR051121">
    <property type="entry name" value="FAH"/>
</dbReference>
<dbReference type="PANTHER" id="PTHR42796">
    <property type="entry name" value="FUMARYLACETOACETATE HYDROLASE DOMAIN-CONTAINING PROTEIN 2A-RELATED"/>
    <property type="match status" value="1"/>
</dbReference>
<feature type="domain" description="Fumarylacetoacetase-like C-terminal" evidence="3">
    <location>
        <begin position="103"/>
        <end position="278"/>
    </location>
</feature>